<comment type="caution">
    <text evidence="10">The sequence shown here is derived from an EMBL/GenBank/DDBJ whole genome shotgun (WGS) entry which is preliminary data.</text>
</comment>
<evidence type="ECO:0000256" key="8">
    <source>
        <dbReference type="PROSITE-ProRule" id="PRU00042"/>
    </source>
</evidence>
<dbReference type="InterPro" id="IPR050589">
    <property type="entry name" value="Ikaros_C2H2-ZF"/>
</dbReference>
<dbReference type="PANTHER" id="PTHR24404:SF114">
    <property type="entry name" value="KLUMPFUSS, ISOFORM B-RELATED"/>
    <property type="match status" value="1"/>
</dbReference>
<accession>A0ABQ8RUU0</accession>
<evidence type="ECO:0000313" key="10">
    <source>
        <dbReference type="EMBL" id="KAJ4425433.1"/>
    </source>
</evidence>
<name>A0ABQ8RUU0_PERAM</name>
<dbReference type="PROSITE" id="PS50157">
    <property type="entry name" value="ZINC_FINGER_C2H2_2"/>
    <property type="match status" value="1"/>
</dbReference>
<organism evidence="10 11">
    <name type="scientific">Periplaneta americana</name>
    <name type="common">American cockroach</name>
    <name type="synonym">Blatta americana</name>
    <dbReference type="NCBI Taxonomy" id="6978"/>
    <lineage>
        <taxon>Eukaryota</taxon>
        <taxon>Metazoa</taxon>
        <taxon>Ecdysozoa</taxon>
        <taxon>Arthropoda</taxon>
        <taxon>Hexapoda</taxon>
        <taxon>Insecta</taxon>
        <taxon>Pterygota</taxon>
        <taxon>Neoptera</taxon>
        <taxon>Polyneoptera</taxon>
        <taxon>Dictyoptera</taxon>
        <taxon>Blattodea</taxon>
        <taxon>Blattoidea</taxon>
        <taxon>Blattidae</taxon>
        <taxon>Blattinae</taxon>
        <taxon>Periplaneta</taxon>
    </lineage>
</organism>
<keyword evidence="5" id="KW-0862">Zinc</keyword>
<dbReference type="Proteomes" id="UP001148838">
    <property type="component" value="Unassembled WGS sequence"/>
</dbReference>
<sequence>MCDSHLHHCVDPMENTIVESTDSTYVFEWEMKIEENAVPITFPVIKFEPEKETFGMARVKQESQLEVATEESEILTDSTSNEEVKCTVAENRVPSENPVRESTAKNNVESQSDSYGRRIAVLWVSTDSVKVLERTHSGEKKFKCDICGKCFVQFRALAVHARTHSGQKPFKCEPERIDLRPVVSIMDINIAIAFEFLSICRENTAMKLAVFARQPIAENHTTMKIFSFKLLVQ</sequence>
<dbReference type="InterPro" id="IPR036236">
    <property type="entry name" value="Znf_C2H2_sf"/>
</dbReference>
<dbReference type="InterPro" id="IPR013087">
    <property type="entry name" value="Znf_C2H2_type"/>
</dbReference>
<keyword evidence="3" id="KW-0677">Repeat</keyword>
<evidence type="ECO:0000256" key="2">
    <source>
        <dbReference type="ARBA" id="ARBA00022723"/>
    </source>
</evidence>
<dbReference type="SMART" id="SM00355">
    <property type="entry name" value="ZnF_C2H2"/>
    <property type="match status" value="1"/>
</dbReference>
<evidence type="ECO:0000256" key="4">
    <source>
        <dbReference type="ARBA" id="ARBA00022771"/>
    </source>
</evidence>
<evidence type="ECO:0000256" key="1">
    <source>
        <dbReference type="ARBA" id="ARBA00004123"/>
    </source>
</evidence>
<keyword evidence="11" id="KW-1185">Reference proteome</keyword>
<evidence type="ECO:0000256" key="7">
    <source>
        <dbReference type="ARBA" id="ARBA00023242"/>
    </source>
</evidence>
<feature type="domain" description="C2H2-type" evidence="9">
    <location>
        <begin position="142"/>
        <end position="169"/>
    </location>
</feature>
<dbReference type="Gene3D" id="3.30.160.60">
    <property type="entry name" value="Classic Zinc Finger"/>
    <property type="match status" value="1"/>
</dbReference>
<dbReference type="SUPFAM" id="SSF57667">
    <property type="entry name" value="beta-beta-alpha zinc fingers"/>
    <property type="match status" value="1"/>
</dbReference>
<evidence type="ECO:0000256" key="6">
    <source>
        <dbReference type="ARBA" id="ARBA00023125"/>
    </source>
</evidence>
<gene>
    <name evidence="10" type="ORF">ANN_28048</name>
</gene>
<proteinExistence type="predicted"/>
<dbReference type="PROSITE" id="PS00028">
    <property type="entry name" value="ZINC_FINGER_C2H2_1"/>
    <property type="match status" value="1"/>
</dbReference>
<evidence type="ECO:0000256" key="3">
    <source>
        <dbReference type="ARBA" id="ARBA00022737"/>
    </source>
</evidence>
<dbReference type="EMBL" id="JAJSOF020000043">
    <property type="protein sequence ID" value="KAJ4425433.1"/>
    <property type="molecule type" value="Genomic_DNA"/>
</dbReference>
<evidence type="ECO:0000259" key="9">
    <source>
        <dbReference type="PROSITE" id="PS50157"/>
    </source>
</evidence>
<evidence type="ECO:0000256" key="5">
    <source>
        <dbReference type="ARBA" id="ARBA00022833"/>
    </source>
</evidence>
<keyword evidence="4 8" id="KW-0863">Zinc-finger</keyword>
<keyword evidence="2" id="KW-0479">Metal-binding</keyword>
<evidence type="ECO:0000313" key="11">
    <source>
        <dbReference type="Proteomes" id="UP001148838"/>
    </source>
</evidence>
<dbReference type="PANTHER" id="PTHR24404">
    <property type="entry name" value="ZINC FINGER PROTEIN"/>
    <property type="match status" value="1"/>
</dbReference>
<keyword evidence="7" id="KW-0539">Nucleus</keyword>
<dbReference type="Pfam" id="PF00096">
    <property type="entry name" value="zf-C2H2"/>
    <property type="match status" value="1"/>
</dbReference>
<reference evidence="10 11" key="1">
    <citation type="journal article" date="2022" name="Allergy">
        <title>Genome assembly and annotation of Periplaneta americana reveal a comprehensive cockroach allergen profile.</title>
        <authorList>
            <person name="Wang L."/>
            <person name="Xiong Q."/>
            <person name="Saelim N."/>
            <person name="Wang L."/>
            <person name="Nong W."/>
            <person name="Wan A.T."/>
            <person name="Shi M."/>
            <person name="Liu X."/>
            <person name="Cao Q."/>
            <person name="Hui J.H.L."/>
            <person name="Sookrung N."/>
            <person name="Leung T.F."/>
            <person name="Tungtrongchitr A."/>
            <person name="Tsui S.K.W."/>
        </authorList>
    </citation>
    <scope>NUCLEOTIDE SEQUENCE [LARGE SCALE GENOMIC DNA]</scope>
    <source>
        <strain evidence="10">PWHHKU_190912</strain>
    </source>
</reference>
<comment type="subcellular location">
    <subcellularLocation>
        <location evidence="1">Nucleus</location>
    </subcellularLocation>
</comment>
<protein>
    <recommendedName>
        <fullName evidence="9">C2H2-type domain-containing protein</fullName>
    </recommendedName>
</protein>
<keyword evidence="6" id="KW-0238">DNA-binding</keyword>